<dbReference type="InterPro" id="IPR029058">
    <property type="entry name" value="AB_hydrolase_fold"/>
</dbReference>
<keyword evidence="1 4" id="KW-0378">Hydrolase</keyword>
<proteinExistence type="predicted"/>
<dbReference type="SUPFAM" id="SSF53474">
    <property type="entry name" value="alpha/beta-Hydrolases"/>
    <property type="match status" value="1"/>
</dbReference>
<protein>
    <submittedName>
        <fullName evidence="4">Alpha/beta fold hydrolase</fullName>
    </submittedName>
</protein>
<dbReference type="InterPro" id="IPR000073">
    <property type="entry name" value="AB_hydrolase_1"/>
</dbReference>
<dbReference type="PANTHER" id="PTHR43798:SF31">
    <property type="entry name" value="AB HYDROLASE SUPERFAMILY PROTEIN YCLE"/>
    <property type="match status" value="1"/>
</dbReference>
<evidence type="ECO:0000256" key="1">
    <source>
        <dbReference type="ARBA" id="ARBA00022801"/>
    </source>
</evidence>
<accession>A0A515DGG9</accession>
<keyword evidence="5" id="KW-1185">Reference proteome</keyword>
<feature type="domain" description="AB hydrolase-1" evidence="3">
    <location>
        <begin position="16"/>
        <end position="274"/>
    </location>
</feature>
<gene>
    <name evidence="4" type="ORF">EUB48_20915</name>
</gene>
<organism evidence="4 5">
    <name type="scientific">Rhodoferax sediminis</name>
    <dbReference type="NCBI Taxonomy" id="2509614"/>
    <lineage>
        <taxon>Bacteria</taxon>
        <taxon>Pseudomonadati</taxon>
        <taxon>Pseudomonadota</taxon>
        <taxon>Betaproteobacteria</taxon>
        <taxon>Burkholderiales</taxon>
        <taxon>Comamonadaceae</taxon>
        <taxon>Rhodoferax</taxon>
    </lineage>
</organism>
<dbReference type="GO" id="GO:0016020">
    <property type="term" value="C:membrane"/>
    <property type="evidence" value="ECO:0007669"/>
    <property type="project" value="TreeGrafter"/>
</dbReference>
<dbReference type="AlphaFoldDB" id="A0A515DGG9"/>
<evidence type="ECO:0000313" key="4">
    <source>
        <dbReference type="EMBL" id="QDL39515.1"/>
    </source>
</evidence>
<dbReference type="OrthoDB" id="9799989at2"/>
<name>A0A515DGG9_9BURK</name>
<evidence type="ECO:0000259" key="3">
    <source>
        <dbReference type="Pfam" id="PF12697"/>
    </source>
</evidence>
<dbReference type="InterPro" id="IPR050266">
    <property type="entry name" value="AB_hydrolase_sf"/>
</dbReference>
<dbReference type="Gene3D" id="3.40.50.1820">
    <property type="entry name" value="alpha/beta hydrolase"/>
    <property type="match status" value="1"/>
</dbReference>
<dbReference type="EMBL" id="CP035503">
    <property type="protein sequence ID" value="QDL39515.1"/>
    <property type="molecule type" value="Genomic_DNA"/>
</dbReference>
<dbReference type="PANTHER" id="PTHR43798">
    <property type="entry name" value="MONOACYLGLYCEROL LIPASE"/>
    <property type="match status" value="1"/>
</dbReference>
<feature type="region of interest" description="Disordered" evidence="2">
    <location>
        <begin position="83"/>
        <end position="103"/>
    </location>
</feature>
<dbReference type="InterPro" id="IPR000639">
    <property type="entry name" value="Epox_hydrolase-like"/>
</dbReference>
<dbReference type="RefSeq" id="WP_142820979.1">
    <property type="nucleotide sequence ID" value="NZ_CP035503.1"/>
</dbReference>
<feature type="compositionally biased region" description="Basic and acidic residues" evidence="2">
    <location>
        <begin position="83"/>
        <end position="92"/>
    </location>
</feature>
<dbReference type="KEGG" id="rhf:EUB48_20915"/>
<dbReference type="Proteomes" id="UP000316798">
    <property type="component" value="Chromosome"/>
</dbReference>
<evidence type="ECO:0000313" key="5">
    <source>
        <dbReference type="Proteomes" id="UP000316798"/>
    </source>
</evidence>
<evidence type="ECO:0000256" key="2">
    <source>
        <dbReference type="SAM" id="MobiDB-lite"/>
    </source>
</evidence>
<dbReference type="PRINTS" id="PR00412">
    <property type="entry name" value="EPOXHYDRLASE"/>
</dbReference>
<sequence>MTPIPTFATLGAGPTILMLHGIGGGNLAFAPQVETFAASGYRAVAWDMPGYGHSAPIEPYTFKGLAQSCIALIEGLLASDDERRRAAPRREGPLGGQQRTRSDQRGGIILLGHSMGGMVAQEVVARRPELVNRLILCGTSPAFGKPDGDWQRDFVAQRTAPLDAGQSMAEMADSLVPQMIGPGSLPEGVKLATHCMAQVSPATYRRALQALVTFDRKANLPNIHVPTLLVAGEFDKNAPPAVMKKMAGQIAGSRYAELAGVGHLQNLEAPDEFDALVLDFLASSHKNLH</sequence>
<dbReference type="GO" id="GO:0016787">
    <property type="term" value="F:hydrolase activity"/>
    <property type="evidence" value="ECO:0007669"/>
    <property type="project" value="UniProtKB-KW"/>
</dbReference>
<reference evidence="4 5" key="1">
    <citation type="submission" date="2019-01" db="EMBL/GenBank/DDBJ databases">
        <title>Genomic insights into a novel species Rhodoferax sp.</title>
        <authorList>
            <person name="Jin L."/>
        </authorList>
    </citation>
    <scope>NUCLEOTIDE SEQUENCE [LARGE SCALE GENOMIC DNA]</scope>
    <source>
        <strain evidence="4 5">CHu59-6-5</strain>
    </source>
</reference>
<dbReference type="Pfam" id="PF12697">
    <property type="entry name" value="Abhydrolase_6"/>
    <property type="match status" value="1"/>
</dbReference>